<name>A0A0E9UHX5_ANGAN</name>
<accession>A0A0E9UHX5</accession>
<protein>
    <submittedName>
        <fullName evidence="1">Uncharacterized protein</fullName>
    </submittedName>
</protein>
<sequence length="49" mass="5614">MLEQWLTVVKNEAVCLIRCEPPLLILMSVNPMVTRRRICHGDNVSLSYA</sequence>
<dbReference type="EMBL" id="GBXM01043113">
    <property type="protein sequence ID" value="JAH65464.1"/>
    <property type="molecule type" value="Transcribed_RNA"/>
</dbReference>
<dbReference type="AlphaFoldDB" id="A0A0E9UHX5"/>
<reference evidence="1" key="1">
    <citation type="submission" date="2014-11" db="EMBL/GenBank/DDBJ databases">
        <authorList>
            <person name="Amaro Gonzalez C."/>
        </authorList>
    </citation>
    <scope>NUCLEOTIDE SEQUENCE</scope>
</reference>
<proteinExistence type="predicted"/>
<evidence type="ECO:0000313" key="1">
    <source>
        <dbReference type="EMBL" id="JAH65464.1"/>
    </source>
</evidence>
<reference evidence="1" key="2">
    <citation type="journal article" date="2015" name="Fish Shellfish Immunol.">
        <title>Early steps in the European eel (Anguilla anguilla)-Vibrio vulnificus interaction in the gills: Role of the RtxA13 toxin.</title>
        <authorList>
            <person name="Callol A."/>
            <person name="Pajuelo D."/>
            <person name="Ebbesson L."/>
            <person name="Teles M."/>
            <person name="MacKenzie S."/>
            <person name="Amaro C."/>
        </authorList>
    </citation>
    <scope>NUCLEOTIDE SEQUENCE</scope>
</reference>
<organism evidence="1">
    <name type="scientific">Anguilla anguilla</name>
    <name type="common">European freshwater eel</name>
    <name type="synonym">Muraena anguilla</name>
    <dbReference type="NCBI Taxonomy" id="7936"/>
    <lineage>
        <taxon>Eukaryota</taxon>
        <taxon>Metazoa</taxon>
        <taxon>Chordata</taxon>
        <taxon>Craniata</taxon>
        <taxon>Vertebrata</taxon>
        <taxon>Euteleostomi</taxon>
        <taxon>Actinopterygii</taxon>
        <taxon>Neopterygii</taxon>
        <taxon>Teleostei</taxon>
        <taxon>Anguilliformes</taxon>
        <taxon>Anguillidae</taxon>
        <taxon>Anguilla</taxon>
    </lineage>
</organism>